<reference evidence="3 4" key="1">
    <citation type="journal article" date="2019" name="Nat. Ecol. Evol.">
        <title>Megaphylogeny resolves global patterns of mushroom evolution.</title>
        <authorList>
            <person name="Varga T."/>
            <person name="Krizsan K."/>
            <person name="Foldi C."/>
            <person name="Dima B."/>
            <person name="Sanchez-Garcia M."/>
            <person name="Sanchez-Ramirez S."/>
            <person name="Szollosi G.J."/>
            <person name="Szarkandi J.G."/>
            <person name="Papp V."/>
            <person name="Albert L."/>
            <person name="Andreopoulos W."/>
            <person name="Angelini C."/>
            <person name="Antonin V."/>
            <person name="Barry K.W."/>
            <person name="Bougher N.L."/>
            <person name="Buchanan P."/>
            <person name="Buyck B."/>
            <person name="Bense V."/>
            <person name="Catcheside P."/>
            <person name="Chovatia M."/>
            <person name="Cooper J."/>
            <person name="Damon W."/>
            <person name="Desjardin D."/>
            <person name="Finy P."/>
            <person name="Geml J."/>
            <person name="Haridas S."/>
            <person name="Hughes K."/>
            <person name="Justo A."/>
            <person name="Karasinski D."/>
            <person name="Kautmanova I."/>
            <person name="Kiss B."/>
            <person name="Kocsube S."/>
            <person name="Kotiranta H."/>
            <person name="LaButti K.M."/>
            <person name="Lechner B.E."/>
            <person name="Liimatainen K."/>
            <person name="Lipzen A."/>
            <person name="Lukacs Z."/>
            <person name="Mihaltcheva S."/>
            <person name="Morgado L.N."/>
            <person name="Niskanen T."/>
            <person name="Noordeloos M.E."/>
            <person name="Ohm R.A."/>
            <person name="Ortiz-Santana B."/>
            <person name="Ovrebo C."/>
            <person name="Racz N."/>
            <person name="Riley R."/>
            <person name="Savchenko A."/>
            <person name="Shiryaev A."/>
            <person name="Soop K."/>
            <person name="Spirin V."/>
            <person name="Szebenyi C."/>
            <person name="Tomsovsky M."/>
            <person name="Tulloss R.E."/>
            <person name="Uehling J."/>
            <person name="Grigoriev I.V."/>
            <person name="Vagvolgyi C."/>
            <person name="Papp T."/>
            <person name="Martin F.M."/>
            <person name="Miettinen O."/>
            <person name="Hibbett D.S."/>
            <person name="Nagy L.G."/>
        </authorList>
    </citation>
    <scope>NUCLEOTIDE SEQUENCE [LARGE SCALE GENOMIC DNA]</scope>
    <source>
        <strain evidence="3 4">CBS 962.96</strain>
    </source>
</reference>
<evidence type="ECO:0000313" key="4">
    <source>
        <dbReference type="Proteomes" id="UP000297245"/>
    </source>
</evidence>
<feature type="compositionally biased region" description="Polar residues" evidence="1">
    <location>
        <begin position="432"/>
        <end position="447"/>
    </location>
</feature>
<proteinExistence type="predicted"/>
<dbReference type="EMBL" id="ML179076">
    <property type="protein sequence ID" value="THV02478.1"/>
    <property type="molecule type" value="Genomic_DNA"/>
</dbReference>
<evidence type="ECO:0000259" key="2">
    <source>
        <dbReference type="Pfam" id="PF22766"/>
    </source>
</evidence>
<feature type="compositionally biased region" description="Acidic residues" evidence="1">
    <location>
        <begin position="450"/>
        <end position="488"/>
    </location>
</feature>
<organism evidence="3 4">
    <name type="scientific">Dendrothele bispora (strain CBS 962.96)</name>
    <dbReference type="NCBI Taxonomy" id="1314807"/>
    <lineage>
        <taxon>Eukaryota</taxon>
        <taxon>Fungi</taxon>
        <taxon>Dikarya</taxon>
        <taxon>Basidiomycota</taxon>
        <taxon>Agaricomycotina</taxon>
        <taxon>Agaricomycetes</taxon>
        <taxon>Agaricomycetidae</taxon>
        <taxon>Agaricales</taxon>
        <taxon>Agaricales incertae sedis</taxon>
        <taxon>Dendrothele</taxon>
    </lineage>
</organism>
<feature type="region of interest" description="Disordered" evidence="1">
    <location>
        <begin position="432"/>
        <end position="595"/>
    </location>
</feature>
<keyword evidence="4" id="KW-1185">Reference proteome</keyword>
<gene>
    <name evidence="3" type="ORF">K435DRAFT_775475</name>
</gene>
<dbReference type="Proteomes" id="UP000297245">
    <property type="component" value="Unassembled WGS sequence"/>
</dbReference>
<dbReference type="Pfam" id="PF22766">
    <property type="entry name" value="ZW10_C2"/>
    <property type="match status" value="1"/>
</dbReference>
<dbReference type="PANTHER" id="PTHR12205">
    <property type="entry name" value="CENTROMERE/KINETOCHORE PROTEIN ZW10"/>
    <property type="match status" value="1"/>
</dbReference>
<dbReference type="InterPro" id="IPR046362">
    <property type="entry name" value="Zw10/DSL1_C_sf"/>
</dbReference>
<evidence type="ECO:0000313" key="3">
    <source>
        <dbReference type="EMBL" id="THV02478.1"/>
    </source>
</evidence>
<dbReference type="AlphaFoldDB" id="A0A4S8MIC2"/>
<dbReference type="GO" id="GO:0005737">
    <property type="term" value="C:cytoplasm"/>
    <property type="evidence" value="ECO:0007669"/>
    <property type="project" value="GOC"/>
</dbReference>
<dbReference type="GO" id="GO:1990423">
    <property type="term" value="C:RZZ complex"/>
    <property type="evidence" value="ECO:0007669"/>
    <property type="project" value="TreeGrafter"/>
</dbReference>
<dbReference type="OrthoDB" id="534815at2759"/>
<feature type="domain" description="ZW10 C-terminal helical" evidence="2">
    <location>
        <begin position="754"/>
        <end position="899"/>
    </location>
</feature>
<name>A0A4S8MIC2_DENBC</name>
<evidence type="ECO:0000256" key="1">
    <source>
        <dbReference type="SAM" id="MobiDB-lite"/>
    </source>
</evidence>
<dbReference type="GO" id="GO:0006888">
    <property type="term" value="P:endoplasmic reticulum to Golgi vesicle-mediated transport"/>
    <property type="evidence" value="ECO:0007669"/>
    <property type="project" value="TreeGrafter"/>
</dbReference>
<feature type="compositionally biased region" description="Acidic residues" evidence="1">
    <location>
        <begin position="497"/>
        <end position="519"/>
    </location>
</feature>
<sequence length="908" mass="100248">MAFPVPSHLPRKALSQDVTAGILTKIDEATTKSLTASLAKEWLDELNATIRSTKQRINDRIRNDLPQFEQQLQSSISVQARLEALTSNVDSLSNSLSDPKTGLVPSLLRSLNAHSTLAQESTKARIIHEALSHLSKVNAEYQSLSALVQAGQLPEAFEACRHLEQQLAETPTALNESAIMVDLKRRFNATRTRAEDQLNDAYSRSVVILPHELVIHPSTEVRQSETTITLDSILSSLSPDSLSNILVTLRRDISSHYVDTLLSQPMSVSTVFERAHKLTCTPSPPNDEVLSTRLDNLSQTLEFLNTHLFTHLPAPQSSAFPTSLCKPISASMLNKLITPSLPKSFNQLQRYLSLVADAVTFENKYLVGTLGNDSRDRPIKAWADEVGGHYERRRRELILDNTRTLILTPDDLARTFEVQVDLPTTESEVIIVQTNEDVNGANETSNDAWGFDDDAEPEPEPGPEETADDDAWGFDDGDTPGIPDEEPAPETNGHEGADDDAWGWNDSEDVAEVEDDPWGDAESTSNSRPPPAPSIKSPKVATKLEKLANKGKKTMNGASPMSPAVKAPPSPIAPTALHSASATSAPEKRLPQLDVSSPKETFKVSERMNDILGIVRDVLREAQELIDSRLVSPGQVYSNPGSTLFQTAPAVLDLYRALYPVVFSAQMESIEGPMRFSNNSLYLSQEVAKIADTNAGTAKERLVESSRILKVLGDSWYEDTTEKYRQVVDDIIDEGAAGFQYTGEQDRYDECESAMNRVLQEIRRLASKWKGILTKSKYYTAIGMVTDAALSRVLQDIIALPDIPEVESRQLSELCKILHALEGLFVEEHDPEQRSFVVAYVPSWLKYSYLSELLEASLADITYLFEEGALVDFEVQELATLVRALFADTVLRTNTINKIMNGHPASSS</sequence>
<dbReference type="Gene3D" id="1.10.357.150">
    <property type="match status" value="1"/>
</dbReference>
<dbReference type="InterPro" id="IPR055148">
    <property type="entry name" value="ZW10_C_2"/>
</dbReference>
<protein>
    <recommendedName>
        <fullName evidence="2">ZW10 C-terminal helical domain-containing protein</fullName>
    </recommendedName>
</protein>
<dbReference type="PANTHER" id="PTHR12205:SF0">
    <property type="entry name" value="CENTROMERE_KINETOCHORE PROTEIN ZW10 HOMOLOG"/>
    <property type="match status" value="1"/>
</dbReference>
<dbReference type="GO" id="GO:0007094">
    <property type="term" value="P:mitotic spindle assembly checkpoint signaling"/>
    <property type="evidence" value="ECO:0007669"/>
    <property type="project" value="TreeGrafter"/>
</dbReference>
<accession>A0A4S8MIC2</accession>